<evidence type="ECO:0000313" key="2">
    <source>
        <dbReference type="Proteomes" id="UP000077407"/>
    </source>
</evidence>
<evidence type="ECO:0000313" key="1">
    <source>
        <dbReference type="EMBL" id="OAA92069.1"/>
    </source>
</evidence>
<dbReference type="InterPro" id="IPR009229">
    <property type="entry name" value="AgrD"/>
</dbReference>
<dbReference type="EMBL" id="LITT01000002">
    <property type="protein sequence ID" value="OAA92069.1"/>
    <property type="molecule type" value="Genomic_DNA"/>
</dbReference>
<organism evidence="1 2">
    <name type="scientific">Clostridium ljungdahlii</name>
    <dbReference type="NCBI Taxonomy" id="1538"/>
    <lineage>
        <taxon>Bacteria</taxon>
        <taxon>Bacillati</taxon>
        <taxon>Bacillota</taxon>
        <taxon>Clostridia</taxon>
        <taxon>Eubacteriales</taxon>
        <taxon>Clostridiaceae</taxon>
        <taxon>Clostridium</taxon>
    </lineage>
</organism>
<protein>
    <recommendedName>
        <fullName evidence="3">Cyclic lactone autoinducer peptide</fullName>
    </recommendedName>
</protein>
<dbReference type="RefSeq" id="WP_082848333.1">
    <property type="nucleotide sequence ID" value="NZ_LITT01000002.1"/>
</dbReference>
<dbReference type="PATRIC" id="fig|1538.10.peg.638"/>
<dbReference type="AlphaFoldDB" id="A0A162ND73"/>
<dbReference type="Proteomes" id="UP000077407">
    <property type="component" value="Unassembled WGS sequence"/>
</dbReference>
<reference evidence="1 2" key="1">
    <citation type="journal article" date="2015" name="Biotechnol. Bioeng.">
        <title>Genome sequence and phenotypic characterization of Caulobacter segnis.</title>
        <authorList>
            <person name="Patel S."/>
            <person name="Fletcher B."/>
            <person name="Scott D.C."/>
            <person name="Ely B."/>
        </authorList>
    </citation>
    <scope>NUCLEOTIDE SEQUENCE [LARGE SCALE GENOMIC DNA]</scope>
    <source>
        <strain evidence="1 2">ERI-2</strain>
    </source>
</reference>
<comment type="caution">
    <text evidence="1">The sequence shown here is derived from an EMBL/GenBank/DDBJ whole genome shotgun (WGS) entry which is preliminary data.</text>
</comment>
<gene>
    <name evidence="1" type="ORF">WY13_00156</name>
</gene>
<name>A0A162ND73_9CLOT</name>
<dbReference type="OrthoDB" id="1931517at2"/>
<evidence type="ECO:0008006" key="3">
    <source>
        <dbReference type="Google" id="ProtNLM"/>
    </source>
</evidence>
<dbReference type="NCBIfam" id="TIGR04223">
    <property type="entry name" value="quorum_AgrD"/>
    <property type="match status" value="1"/>
</dbReference>
<proteinExistence type="predicted"/>
<sequence>MKNLKKSLLSKTMKAVGSLSLFLAAIVITPTSLGMGHQPKCSEDLLK</sequence>
<accession>A0A162ND73</accession>